<evidence type="ECO:0000256" key="1">
    <source>
        <dbReference type="SAM" id="MobiDB-lite"/>
    </source>
</evidence>
<dbReference type="EMBL" id="BNJJ01000013">
    <property type="protein sequence ID" value="GHO86650.1"/>
    <property type="molecule type" value="Genomic_DNA"/>
</dbReference>
<evidence type="ECO:0000313" key="3">
    <source>
        <dbReference type="Proteomes" id="UP000635565"/>
    </source>
</evidence>
<name>A0ABQ3VKM1_9CHLR</name>
<comment type="caution">
    <text evidence="2">The sequence shown here is derived from an EMBL/GenBank/DDBJ whole genome shotgun (WGS) entry which is preliminary data.</text>
</comment>
<evidence type="ECO:0000313" key="2">
    <source>
        <dbReference type="EMBL" id="GHO86650.1"/>
    </source>
</evidence>
<protein>
    <submittedName>
        <fullName evidence="2">Uncharacterized protein</fullName>
    </submittedName>
</protein>
<keyword evidence="3" id="KW-1185">Reference proteome</keyword>
<feature type="compositionally biased region" description="Low complexity" evidence="1">
    <location>
        <begin position="26"/>
        <end position="37"/>
    </location>
</feature>
<sequence length="48" mass="5318">MPPVKGWRPLTIPLLYGWCALGLLPRQQPERTPQTPTGAVGAKKENYS</sequence>
<dbReference type="RefSeq" id="WP_201364271.1">
    <property type="nucleotide sequence ID" value="NZ_BNJJ01000013.1"/>
</dbReference>
<feature type="region of interest" description="Disordered" evidence="1">
    <location>
        <begin position="26"/>
        <end position="48"/>
    </location>
</feature>
<accession>A0ABQ3VKM1</accession>
<proteinExistence type="predicted"/>
<dbReference type="Proteomes" id="UP000635565">
    <property type="component" value="Unassembled WGS sequence"/>
</dbReference>
<reference evidence="2 3" key="1">
    <citation type="journal article" date="2021" name="Int. J. Syst. Evol. Microbiol.">
        <title>Reticulibacter mediterranei gen. nov., sp. nov., within the new family Reticulibacteraceae fam. nov., and Ktedonospora formicarum gen. nov., sp. nov., Ktedonobacter robiniae sp. nov., Dictyobacter formicarum sp. nov. and Dictyobacter arantiisoli sp. nov., belonging to the class Ktedonobacteria.</title>
        <authorList>
            <person name="Yabe S."/>
            <person name="Zheng Y."/>
            <person name="Wang C.M."/>
            <person name="Sakai Y."/>
            <person name="Abe K."/>
            <person name="Yokota A."/>
            <person name="Donadio S."/>
            <person name="Cavaletti L."/>
            <person name="Monciardini P."/>
        </authorList>
    </citation>
    <scope>NUCLEOTIDE SEQUENCE [LARGE SCALE GENOMIC DNA]</scope>
    <source>
        <strain evidence="2 3">SOSP1-9</strain>
    </source>
</reference>
<organism evidence="2 3">
    <name type="scientific">Dictyobacter formicarum</name>
    <dbReference type="NCBI Taxonomy" id="2778368"/>
    <lineage>
        <taxon>Bacteria</taxon>
        <taxon>Bacillati</taxon>
        <taxon>Chloroflexota</taxon>
        <taxon>Ktedonobacteria</taxon>
        <taxon>Ktedonobacterales</taxon>
        <taxon>Dictyobacteraceae</taxon>
        <taxon>Dictyobacter</taxon>
    </lineage>
</organism>
<gene>
    <name evidence="2" type="ORF">KSZ_46560</name>
</gene>